<dbReference type="OrthoDB" id="9794400at2"/>
<organism evidence="5 7">
    <name type="scientific">Geotoga petraea</name>
    <dbReference type="NCBI Taxonomy" id="28234"/>
    <lineage>
        <taxon>Bacteria</taxon>
        <taxon>Thermotogati</taxon>
        <taxon>Thermotogota</taxon>
        <taxon>Thermotogae</taxon>
        <taxon>Petrotogales</taxon>
        <taxon>Petrotogaceae</taxon>
        <taxon>Geotoga</taxon>
    </lineage>
</organism>
<dbReference type="Pfam" id="PF08032">
    <property type="entry name" value="SpoU_sub_bind"/>
    <property type="match status" value="1"/>
</dbReference>
<dbReference type="InterPro" id="IPR029064">
    <property type="entry name" value="Ribosomal_eL30-like_sf"/>
</dbReference>
<dbReference type="SUPFAM" id="SSF55315">
    <property type="entry name" value="L30e-like"/>
    <property type="match status" value="1"/>
</dbReference>
<dbReference type="InterPro" id="IPR029026">
    <property type="entry name" value="tRNA_m1G_MTases_N"/>
</dbReference>
<dbReference type="SUPFAM" id="SSF75217">
    <property type="entry name" value="alpha/beta knot"/>
    <property type="match status" value="1"/>
</dbReference>
<keyword evidence="3 5" id="KW-0808">Transferase</keyword>
<evidence type="ECO:0000313" key="5">
    <source>
        <dbReference type="EMBL" id="SDC63518.1"/>
    </source>
</evidence>
<dbReference type="GO" id="GO:0003723">
    <property type="term" value="F:RNA binding"/>
    <property type="evidence" value="ECO:0007669"/>
    <property type="project" value="InterPro"/>
</dbReference>
<dbReference type="EMBL" id="SRME01000005">
    <property type="protein sequence ID" value="TGG87213.1"/>
    <property type="molecule type" value="Genomic_DNA"/>
</dbReference>
<dbReference type="GO" id="GO:0032259">
    <property type="term" value="P:methylation"/>
    <property type="evidence" value="ECO:0007669"/>
    <property type="project" value="UniProtKB-KW"/>
</dbReference>
<sequence>MYVQGRNVLKEILENNYKVKKIYFSDSKNVDKSLKDLYEESLIKGYNCQLVDSKKLKNLSDTSKNQGVVVDIGKEFNYSEESILYEKEEPFFVILDQVQDPHNFGAIVRSAVASGVDAIIIPKDNSCGVTSTVIKVSSGQIFKLPIVQVTNLSRTIDRLKDNNIWVYSADMNGQNYFDINMQGGFCLVMGNEGSGVRKNIKDHSDGIVSIPMLNNVESLNVSVSAGVIMFEALKQRRLK</sequence>
<dbReference type="InterPro" id="IPR013123">
    <property type="entry name" value="SpoU_subst-bd"/>
</dbReference>
<dbReference type="Proteomes" id="UP000199322">
    <property type="component" value="Unassembled WGS sequence"/>
</dbReference>
<keyword evidence="7" id="KW-1185">Reference proteome</keyword>
<dbReference type="InterPro" id="IPR029028">
    <property type="entry name" value="Alpha/beta_knot_MTases"/>
</dbReference>
<dbReference type="NCBIfam" id="TIGR00186">
    <property type="entry name" value="rRNA_methyl_3"/>
    <property type="match status" value="1"/>
</dbReference>
<gene>
    <name evidence="6" type="primary">rlmB</name>
    <name evidence="6" type="ORF">E4650_07860</name>
    <name evidence="5" type="ORF">SAMN04488588_1520</name>
</gene>
<evidence type="ECO:0000256" key="2">
    <source>
        <dbReference type="ARBA" id="ARBA00022603"/>
    </source>
</evidence>
<name>A0A1G6N6N8_9BACT</name>
<dbReference type="Proteomes" id="UP000297288">
    <property type="component" value="Unassembled WGS sequence"/>
</dbReference>
<dbReference type="Gene3D" id="3.40.1280.10">
    <property type="match status" value="1"/>
</dbReference>
<reference evidence="5 7" key="1">
    <citation type="submission" date="2016-10" db="EMBL/GenBank/DDBJ databases">
        <authorList>
            <person name="de Groot N.N."/>
        </authorList>
    </citation>
    <scope>NUCLEOTIDE SEQUENCE [LARGE SCALE GENOMIC DNA]</scope>
    <source>
        <strain evidence="5 7">WG14</strain>
    </source>
</reference>
<dbReference type="SMART" id="SM00967">
    <property type="entry name" value="SpoU_sub_bind"/>
    <property type="match status" value="1"/>
</dbReference>
<evidence type="ECO:0000313" key="6">
    <source>
        <dbReference type="EMBL" id="TGG87213.1"/>
    </source>
</evidence>
<dbReference type="Pfam" id="PF00588">
    <property type="entry name" value="SpoU_methylase"/>
    <property type="match status" value="1"/>
</dbReference>
<evidence type="ECO:0000313" key="7">
    <source>
        <dbReference type="Proteomes" id="UP000199322"/>
    </source>
</evidence>
<protein>
    <submittedName>
        <fullName evidence="6">23S rRNA (Guanosine(2251)-2'-O)-methyltransferase RlmB</fullName>
    </submittedName>
    <submittedName>
        <fullName evidence="5">23S rRNA (Guanosine2251-2'-O)-methyltransferase</fullName>
    </submittedName>
</protein>
<reference evidence="6 8" key="2">
    <citation type="submission" date="2019-04" db="EMBL/GenBank/DDBJ databases">
        <title>Draft genome sequence data and analysis of a Fermenting Bacterium, Geotoga petraea strain HO-Geo1, isolated from heavy-oil petroleum reservoir in Russia.</title>
        <authorList>
            <person name="Grouzdev D.S."/>
            <person name="Semenova E.M."/>
            <person name="Sokolova D.S."/>
            <person name="Tourova T.P."/>
            <person name="Poltaraus A.B."/>
            <person name="Nazina T.N."/>
        </authorList>
    </citation>
    <scope>NUCLEOTIDE SEQUENCE [LARGE SCALE GENOMIC DNA]</scope>
    <source>
        <strain evidence="6 8">HO-Geo1</strain>
    </source>
</reference>
<dbReference type="InterPro" id="IPR001537">
    <property type="entry name" value="SpoU_MeTrfase"/>
</dbReference>
<dbReference type="PANTHER" id="PTHR46429:SF1">
    <property type="entry name" value="23S RRNA (GUANOSINE-2'-O-)-METHYLTRANSFERASE RLMB"/>
    <property type="match status" value="1"/>
</dbReference>
<dbReference type="RefSeq" id="WP_091404357.1">
    <property type="nucleotide sequence ID" value="NZ_FMYV01000005.1"/>
</dbReference>
<dbReference type="Gene3D" id="3.30.1330.30">
    <property type="match status" value="1"/>
</dbReference>
<evidence type="ECO:0000256" key="1">
    <source>
        <dbReference type="ARBA" id="ARBA00007228"/>
    </source>
</evidence>
<evidence type="ECO:0000313" key="8">
    <source>
        <dbReference type="Proteomes" id="UP000297288"/>
    </source>
</evidence>
<dbReference type="PANTHER" id="PTHR46429">
    <property type="entry name" value="23S RRNA (GUANOSINE-2'-O-)-METHYLTRANSFERASE RLMB"/>
    <property type="match status" value="1"/>
</dbReference>
<feature type="domain" description="RNA 2-O ribose methyltransferase substrate binding" evidence="4">
    <location>
        <begin position="2"/>
        <end position="78"/>
    </location>
</feature>
<dbReference type="STRING" id="28234.SAMN04488588_1520"/>
<accession>A0A1G6N6N8</accession>
<comment type="similarity">
    <text evidence="1">Belongs to the class IV-like SAM-binding methyltransferase superfamily. RNA methyltransferase TrmH family.</text>
</comment>
<keyword evidence="2 5" id="KW-0489">Methyltransferase</keyword>
<dbReference type="GO" id="GO:0006396">
    <property type="term" value="P:RNA processing"/>
    <property type="evidence" value="ECO:0007669"/>
    <property type="project" value="InterPro"/>
</dbReference>
<proteinExistence type="inferred from homology"/>
<dbReference type="GO" id="GO:0008173">
    <property type="term" value="F:RNA methyltransferase activity"/>
    <property type="evidence" value="ECO:0007669"/>
    <property type="project" value="InterPro"/>
</dbReference>
<dbReference type="InterPro" id="IPR004441">
    <property type="entry name" value="rRNA_MeTrfase_TrmH"/>
</dbReference>
<dbReference type="CDD" id="cd18103">
    <property type="entry name" value="SpoU-like_RlmB"/>
    <property type="match status" value="1"/>
</dbReference>
<evidence type="ECO:0000259" key="4">
    <source>
        <dbReference type="SMART" id="SM00967"/>
    </source>
</evidence>
<dbReference type="FunFam" id="3.40.1280.10:FF:000008">
    <property type="entry name" value="Group 3 RNA methyltransferase TrmH"/>
    <property type="match status" value="1"/>
</dbReference>
<dbReference type="GO" id="GO:0005829">
    <property type="term" value="C:cytosol"/>
    <property type="evidence" value="ECO:0007669"/>
    <property type="project" value="TreeGrafter"/>
</dbReference>
<dbReference type="EMBL" id="FMYV01000005">
    <property type="protein sequence ID" value="SDC63518.1"/>
    <property type="molecule type" value="Genomic_DNA"/>
</dbReference>
<evidence type="ECO:0000256" key="3">
    <source>
        <dbReference type="ARBA" id="ARBA00022679"/>
    </source>
</evidence>
<dbReference type="AlphaFoldDB" id="A0A1G6N6N8"/>